<organism evidence="1 2">
    <name type="scientific">Pluteus cervinus</name>
    <dbReference type="NCBI Taxonomy" id="181527"/>
    <lineage>
        <taxon>Eukaryota</taxon>
        <taxon>Fungi</taxon>
        <taxon>Dikarya</taxon>
        <taxon>Basidiomycota</taxon>
        <taxon>Agaricomycotina</taxon>
        <taxon>Agaricomycetes</taxon>
        <taxon>Agaricomycetidae</taxon>
        <taxon>Agaricales</taxon>
        <taxon>Pluteineae</taxon>
        <taxon>Pluteaceae</taxon>
        <taxon>Pluteus</taxon>
    </lineage>
</organism>
<dbReference type="Proteomes" id="UP000308600">
    <property type="component" value="Unassembled WGS sequence"/>
</dbReference>
<evidence type="ECO:0000313" key="2">
    <source>
        <dbReference type="Proteomes" id="UP000308600"/>
    </source>
</evidence>
<gene>
    <name evidence="1" type="ORF">BDN72DRAFT_959222</name>
</gene>
<name>A0ACD3AW26_9AGAR</name>
<protein>
    <submittedName>
        <fullName evidence="1">Uncharacterized protein</fullName>
    </submittedName>
</protein>
<proteinExistence type="predicted"/>
<accession>A0ACD3AW26</accession>
<dbReference type="EMBL" id="ML208322">
    <property type="protein sequence ID" value="TFK69909.1"/>
    <property type="molecule type" value="Genomic_DNA"/>
</dbReference>
<evidence type="ECO:0000313" key="1">
    <source>
        <dbReference type="EMBL" id="TFK69909.1"/>
    </source>
</evidence>
<keyword evidence="2" id="KW-1185">Reference proteome</keyword>
<sequence length="712" mass="81813">MQFNLVPGGCVPPEFQPPYDEFQIRAPPEQAHELPYCPVDPKEFAEEVSASGRVLKDTNRIFVATIKELRSTSSGYGRRKLRLITFFQTLPLDVVECIFGFLHPLDLHHLVRTSKSLRKLLLSRSSNSIWETSFLNHPSVPYYPEKCSPPFWTDLLYGCNPTCSFCENYAFMIDLVHLHRICRHCASVKGGRNYLPGTSSEFEVSATLRTIAQQLNLKSLLDEHFSETEIVPSLLTPSFLLQLNGKAYFNLNYASSGSWVGVYDENCSTYLKIMEPAWRNEEGGRDEAEKYLDSRTAAVGRVKEQNLLYFTWARQLYETIEGQERYVHPAAWITQRFVNMGYLYDDLKDPRMTVWFVQLKLHPQRYITRTGWTRICKSVQPTLQLIKDERLWRERKRAHGLRKEAFSQVYRTYVSSLHLSQIPLTPTAPLFMNEDGIQSIQLEFLAWQEARIAEVAAEVRRCYPKVFNTTGKGNVDHPAQKLDNKGVLGLAISAFRCNSCSVIEKSEPLLARYRKMHLRASGSPKAVQRLHLTVLELGLDPFKTTASELDSLDARFVCGNCPITGKSSGRKALTWRGCIYHQCNETSDGNDPPKGMSWLQLSPAAAASVKRREIPNLSGMTWAIKRHIRSQHHIAKPLIRRHFLNRCSPLRKYFPARLYESTRSLANCKCSHCPPERTRLFVKKSLTKHLRDKHQLLEMKEEDYQVVDLFVK</sequence>
<reference evidence="1 2" key="1">
    <citation type="journal article" date="2019" name="Nat. Ecol. Evol.">
        <title>Megaphylogeny resolves global patterns of mushroom evolution.</title>
        <authorList>
            <person name="Varga T."/>
            <person name="Krizsan K."/>
            <person name="Foldi C."/>
            <person name="Dima B."/>
            <person name="Sanchez-Garcia M."/>
            <person name="Sanchez-Ramirez S."/>
            <person name="Szollosi G.J."/>
            <person name="Szarkandi J.G."/>
            <person name="Papp V."/>
            <person name="Albert L."/>
            <person name="Andreopoulos W."/>
            <person name="Angelini C."/>
            <person name="Antonin V."/>
            <person name="Barry K.W."/>
            <person name="Bougher N.L."/>
            <person name="Buchanan P."/>
            <person name="Buyck B."/>
            <person name="Bense V."/>
            <person name="Catcheside P."/>
            <person name="Chovatia M."/>
            <person name="Cooper J."/>
            <person name="Damon W."/>
            <person name="Desjardin D."/>
            <person name="Finy P."/>
            <person name="Geml J."/>
            <person name="Haridas S."/>
            <person name="Hughes K."/>
            <person name="Justo A."/>
            <person name="Karasinski D."/>
            <person name="Kautmanova I."/>
            <person name="Kiss B."/>
            <person name="Kocsube S."/>
            <person name="Kotiranta H."/>
            <person name="LaButti K.M."/>
            <person name="Lechner B.E."/>
            <person name="Liimatainen K."/>
            <person name="Lipzen A."/>
            <person name="Lukacs Z."/>
            <person name="Mihaltcheva S."/>
            <person name="Morgado L.N."/>
            <person name="Niskanen T."/>
            <person name="Noordeloos M.E."/>
            <person name="Ohm R.A."/>
            <person name="Ortiz-Santana B."/>
            <person name="Ovrebo C."/>
            <person name="Racz N."/>
            <person name="Riley R."/>
            <person name="Savchenko A."/>
            <person name="Shiryaev A."/>
            <person name="Soop K."/>
            <person name="Spirin V."/>
            <person name="Szebenyi C."/>
            <person name="Tomsovsky M."/>
            <person name="Tulloss R.E."/>
            <person name="Uehling J."/>
            <person name="Grigoriev I.V."/>
            <person name="Vagvolgyi C."/>
            <person name="Papp T."/>
            <person name="Martin F.M."/>
            <person name="Miettinen O."/>
            <person name="Hibbett D.S."/>
            <person name="Nagy L.G."/>
        </authorList>
    </citation>
    <scope>NUCLEOTIDE SEQUENCE [LARGE SCALE GENOMIC DNA]</scope>
    <source>
        <strain evidence="1 2">NL-1719</strain>
    </source>
</reference>